<sequence length="223" mass="23460">MSTTRLMTAATISVAGLLLTGCGSAAPGIAAKIGDETLTVRDIDTATSHYCTSVGDQLESPVPMSFVRQYVVQLLTLRSQADQVAEDYGVTAGSTYENDVAQRQGTAGTMPEEVREDYITLTSTPAYAQDIVDQVGAIVLDDQGIADPTTDQVTQAGLDVFNQWPDANGIDIDPRYGLTNVDGVLKPVDTNTSVAVGDTAKSGLADTPDPEFAKTLPTTHRCG</sequence>
<dbReference type="RefSeq" id="WP_201939261.1">
    <property type="nucleotide sequence ID" value="NZ_JAERSG010000005.1"/>
</dbReference>
<proteinExistence type="predicted"/>
<gene>
    <name evidence="3" type="ORF">JI751_17200</name>
</gene>
<evidence type="ECO:0000313" key="4">
    <source>
        <dbReference type="Proteomes" id="UP000636918"/>
    </source>
</evidence>
<evidence type="ECO:0008006" key="5">
    <source>
        <dbReference type="Google" id="ProtNLM"/>
    </source>
</evidence>
<protein>
    <recommendedName>
        <fullName evidence="5">Lipoprotein</fullName>
    </recommendedName>
</protein>
<dbReference type="PROSITE" id="PS51257">
    <property type="entry name" value="PROKAR_LIPOPROTEIN"/>
    <property type="match status" value="1"/>
</dbReference>
<feature type="region of interest" description="Disordered" evidence="1">
    <location>
        <begin position="199"/>
        <end position="223"/>
    </location>
</feature>
<name>A0ABS1LCL6_9ACTN</name>
<feature type="chain" id="PRO_5045519882" description="Lipoprotein" evidence="2">
    <location>
        <begin position="26"/>
        <end position="223"/>
    </location>
</feature>
<keyword evidence="4" id="KW-1185">Reference proteome</keyword>
<reference evidence="3 4" key="1">
    <citation type="submission" date="2021-01" db="EMBL/GenBank/DDBJ databases">
        <title>Genome seq and assembly of Nocardiodes sp. G10.</title>
        <authorList>
            <person name="Chhetri G."/>
        </authorList>
    </citation>
    <scope>NUCLEOTIDE SEQUENCE [LARGE SCALE GENOMIC DNA]</scope>
    <source>
        <strain evidence="3 4">G10</strain>
    </source>
</reference>
<dbReference type="Proteomes" id="UP000636918">
    <property type="component" value="Unassembled WGS sequence"/>
</dbReference>
<accession>A0ABS1LCL6</accession>
<feature type="signal peptide" evidence="2">
    <location>
        <begin position="1"/>
        <end position="25"/>
    </location>
</feature>
<comment type="caution">
    <text evidence="3">The sequence shown here is derived from an EMBL/GenBank/DDBJ whole genome shotgun (WGS) entry which is preliminary data.</text>
</comment>
<evidence type="ECO:0000256" key="1">
    <source>
        <dbReference type="SAM" id="MobiDB-lite"/>
    </source>
</evidence>
<keyword evidence="2" id="KW-0732">Signal</keyword>
<evidence type="ECO:0000256" key="2">
    <source>
        <dbReference type="SAM" id="SignalP"/>
    </source>
</evidence>
<dbReference type="EMBL" id="JAERSG010000005">
    <property type="protein sequence ID" value="MBL0749360.1"/>
    <property type="molecule type" value="Genomic_DNA"/>
</dbReference>
<evidence type="ECO:0000313" key="3">
    <source>
        <dbReference type="EMBL" id="MBL0749360.1"/>
    </source>
</evidence>
<organism evidence="3 4">
    <name type="scientific">Nocardioides baculatus</name>
    <dbReference type="NCBI Taxonomy" id="2801337"/>
    <lineage>
        <taxon>Bacteria</taxon>
        <taxon>Bacillati</taxon>
        <taxon>Actinomycetota</taxon>
        <taxon>Actinomycetes</taxon>
        <taxon>Propionibacteriales</taxon>
        <taxon>Nocardioidaceae</taxon>
        <taxon>Nocardioides</taxon>
    </lineage>
</organism>